<dbReference type="GO" id="GO:0015671">
    <property type="term" value="P:oxygen transport"/>
    <property type="evidence" value="ECO:0007669"/>
    <property type="project" value="InterPro"/>
</dbReference>
<evidence type="ECO:0000256" key="4">
    <source>
        <dbReference type="ARBA" id="ARBA00022723"/>
    </source>
</evidence>
<name>A0A7X6I8B0_9BURK</name>
<evidence type="ECO:0000256" key="3">
    <source>
        <dbReference type="ARBA" id="ARBA00022617"/>
    </source>
</evidence>
<keyword evidence="4 6" id="KW-0479">Metal-binding</keyword>
<dbReference type="EMBL" id="VTOX01000010">
    <property type="protein sequence ID" value="NKE68426.1"/>
    <property type="molecule type" value="Genomic_DNA"/>
</dbReference>
<comment type="cofactor">
    <cofactor evidence="1">
        <name>heme</name>
        <dbReference type="ChEBI" id="CHEBI:30413"/>
    </cofactor>
</comment>
<proteinExistence type="predicted"/>
<evidence type="ECO:0000256" key="2">
    <source>
        <dbReference type="ARBA" id="ARBA00022448"/>
    </source>
</evidence>
<keyword evidence="5 6" id="KW-0408">Iron</keyword>
<sequence>MNRTETVSLYDRLGRFDGITRIVHDVMENHLANPAIRTRFAAARDLDHAKKMAVEFFCAGCGGPEAYTGRDLVLTHTGMNISEQEYMAAMDDILAALEKNDIDPATRGEVTAVLYSLKGQVIRV</sequence>
<dbReference type="GO" id="GO:0046872">
    <property type="term" value="F:metal ion binding"/>
    <property type="evidence" value="ECO:0007669"/>
    <property type="project" value="UniProtKB-KW"/>
</dbReference>
<evidence type="ECO:0000313" key="8">
    <source>
        <dbReference type="Proteomes" id="UP000521868"/>
    </source>
</evidence>
<protein>
    <submittedName>
        <fullName evidence="7">Group 1 truncated hemoglobin</fullName>
    </submittedName>
</protein>
<dbReference type="RefSeq" id="WP_168109545.1">
    <property type="nucleotide sequence ID" value="NZ_VTOX01000010.1"/>
</dbReference>
<dbReference type="Gene3D" id="1.10.490.10">
    <property type="entry name" value="Globins"/>
    <property type="match status" value="1"/>
</dbReference>
<keyword evidence="8" id="KW-1185">Reference proteome</keyword>
<evidence type="ECO:0000256" key="6">
    <source>
        <dbReference type="PIRSR" id="PIRSR601486-1"/>
    </source>
</evidence>
<feature type="binding site" description="distal binding residue" evidence="6">
    <location>
        <position position="76"/>
    </location>
    <ligand>
        <name>heme</name>
        <dbReference type="ChEBI" id="CHEBI:30413"/>
    </ligand>
    <ligandPart>
        <name>Fe</name>
        <dbReference type="ChEBI" id="CHEBI:18248"/>
    </ligandPart>
</feature>
<evidence type="ECO:0000256" key="5">
    <source>
        <dbReference type="ARBA" id="ARBA00023004"/>
    </source>
</evidence>
<evidence type="ECO:0000256" key="1">
    <source>
        <dbReference type="ARBA" id="ARBA00001971"/>
    </source>
</evidence>
<dbReference type="SUPFAM" id="SSF46458">
    <property type="entry name" value="Globin-like"/>
    <property type="match status" value="1"/>
</dbReference>
<dbReference type="AlphaFoldDB" id="A0A7X6I8B0"/>
<dbReference type="GO" id="GO:0020037">
    <property type="term" value="F:heme binding"/>
    <property type="evidence" value="ECO:0007669"/>
    <property type="project" value="InterPro"/>
</dbReference>
<keyword evidence="2" id="KW-0813">Transport</keyword>
<reference evidence="7 8" key="1">
    <citation type="journal article" date="2020" name="Nature">
        <title>Bacterial chemolithoautotrophy via manganese oxidation.</title>
        <authorList>
            <person name="Yu H."/>
            <person name="Leadbetter J.R."/>
        </authorList>
    </citation>
    <scope>NUCLEOTIDE SEQUENCE [LARGE SCALE GENOMIC DNA]</scope>
    <source>
        <strain evidence="7 8">RBP-1</strain>
    </source>
</reference>
<comment type="caution">
    <text evidence="7">The sequence shown here is derived from an EMBL/GenBank/DDBJ whole genome shotgun (WGS) entry which is preliminary data.</text>
</comment>
<dbReference type="InterPro" id="IPR009050">
    <property type="entry name" value="Globin-like_sf"/>
</dbReference>
<dbReference type="InterPro" id="IPR019795">
    <property type="entry name" value="Globin_bac-like_CS"/>
</dbReference>
<dbReference type="CDD" id="cd00454">
    <property type="entry name" value="TrHb1_N"/>
    <property type="match status" value="1"/>
</dbReference>
<evidence type="ECO:0000313" key="7">
    <source>
        <dbReference type="EMBL" id="NKE68426.1"/>
    </source>
</evidence>
<dbReference type="Pfam" id="PF01152">
    <property type="entry name" value="Bac_globin"/>
    <property type="match status" value="1"/>
</dbReference>
<dbReference type="InterPro" id="IPR012292">
    <property type="entry name" value="Globin/Proto"/>
</dbReference>
<dbReference type="InterPro" id="IPR001486">
    <property type="entry name" value="Hemoglobin_trunc"/>
</dbReference>
<gene>
    <name evidence="7" type="ORF">RAMLITH_21650</name>
</gene>
<accession>A0A7X6I8B0</accession>
<dbReference type="PROSITE" id="PS01213">
    <property type="entry name" value="GLOBIN_FAM_2"/>
    <property type="match status" value="1"/>
</dbReference>
<organism evidence="7 8">
    <name type="scientific">Ramlibacter lithotrophicus</name>
    <dbReference type="NCBI Taxonomy" id="2606681"/>
    <lineage>
        <taxon>Bacteria</taxon>
        <taxon>Pseudomonadati</taxon>
        <taxon>Pseudomonadota</taxon>
        <taxon>Betaproteobacteria</taxon>
        <taxon>Burkholderiales</taxon>
        <taxon>Comamonadaceae</taxon>
        <taxon>Ramlibacter</taxon>
    </lineage>
</organism>
<dbReference type="Proteomes" id="UP000521868">
    <property type="component" value="Unassembled WGS sequence"/>
</dbReference>
<keyword evidence="3 6" id="KW-0349">Heme</keyword>
<dbReference type="GO" id="GO:0019825">
    <property type="term" value="F:oxygen binding"/>
    <property type="evidence" value="ECO:0007669"/>
    <property type="project" value="InterPro"/>
</dbReference>